<evidence type="ECO:0000256" key="1">
    <source>
        <dbReference type="PROSITE-ProRule" id="PRU00169"/>
    </source>
</evidence>
<evidence type="ECO:0000256" key="2">
    <source>
        <dbReference type="SAM" id="MobiDB-lite"/>
    </source>
</evidence>
<dbReference type="GO" id="GO:0000160">
    <property type="term" value="P:phosphorelay signal transduction system"/>
    <property type="evidence" value="ECO:0007669"/>
    <property type="project" value="InterPro"/>
</dbReference>
<sequence length="128" mass="13707">MQRQIVDDNADFVAAARGLLERQGMTIVGVASAGADALRGYQNLRPDVTLVDGDLGPERGFAVAERLHQASAESPSPVILISIYAEREFADLIAAARPSDSCKNSPSTSRSSVTWPPDSVDVEKSDHR</sequence>
<dbReference type="InterPro" id="IPR001789">
    <property type="entry name" value="Sig_transdc_resp-reg_receiver"/>
</dbReference>
<dbReference type="AlphaFoldDB" id="A0A318H2E1"/>
<feature type="compositionally biased region" description="Polar residues" evidence="2">
    <location>
        <begin position="101"/>
        <end position="114"/>
    </location>
</feature>
<proteinExistence type="predicted"/>
<feature type="modified residue" description="4-aspartylphosphate" evidence="1">
    <location>
        <position position="52"/>
    </location>
</feature>
<keyword evidence="5" id="KW-1185">Reference proteome</keyword>
<evidence type="ECO:0000313" key="5">
    <source>
        <dbReference type="Proteomes" id="UP000247781"/>
    </source>
</evidence>
<reference evidence="5" key="1">
    <citation type="submission" date="2018-05" db="EMBL/GenBank/DDBJ databases">
        <authorList>
            <person name="Deangelis K."/>
            <person name="Huntemann M."/>
            <person name="Clum A."/>
            <person name="Pillay M."/>
            <person name="Palaniappan K."/>
            <person name="Varghese N."/>
            <person name="Mikhailova N."/>
            <person name="Stamatis D."/>
            <person name="Reddy T."/>
            <person name="Daum C."/>
            <person name="Shapiro N."/>
            <person name="Ivanova N."/>
            <person name="Kyrpides N."/>
            <person name="Woyke T."/>
        </authorList>
    </citation>
    <scope>NUCLEOTIDE SEQUENCE [LARGE SCALE GENOMIC DNA]</scope>
    <source>
        <strain evidence="5">GAS496</strain>
    </source>
</reference>
<reference evidence="4 5" key="2">
    <citation type="submission" date="2018-06" db="EMBL/GenBank/DDBJ databases">
        <title>Sequencing of bacterial isolates from soil warming experiment in Harvard Forest, Massachusetts, USA.</title>
        <authorList>
            <person name="Deangelis K.PhD."/>
        </authorList>
    </citation>
    <scope>NUCLEOTIDE SEQUENCE [LARGE SCALE GENOMIC DNA]</scope>
    <source>
        <strain evidence="4 5">GAS496</strain>
    </source>
</reference>
<accession>A0A318H2E1</accession>
<gene>
    <name evidence="4" type="ORF">C8E89_1569</name>
</gene>
<dbReference type="Proteomes" id="UP000247781">
    <property type="component" value="Unassembled WGS sequence"/>
</dbReference>
<feature type="domain" description="Response regulatory" evidence="3">
    <location>
        <begin position="2"/>
        <end position="128"/>
    </location>
</feature>
<dbReference type="EMBL" id="QJJU01000056">
    <property type="protein sequence ID" value="PXW95736.1"/>
    <property type="molecule type" value="Genomic_DNA"/>
</dbReference>
<dbReference type="SUPFAM" id="SSF52172">
    <property type="entry name" value="CheY-like"/>
    <property type="match status" value="1"/>
</dbReference>
<evidence type="ECO:0000259" key="3">
    <source>
        <dbReference type="PROSITE" id="PS50110"/>
    </source>
</evidence>
<protein>
    <submittedName>
        <fullName evidence="4">CheY-like chemotaxis protein</fullName>
    </submittedName>
</protein>
<evidence type="ECO:0000313" key="4">
    <source>
        <dbReference type="EMBL" id="PXW95736.1"/>
    </source>
</evidence>
<name>A0A318H2E1_9MYCO</name>
<dbReference type="InterPro" id="IPR011006">
    <property type="entry name" value="CheY-like_superfamily"/>
</dbReference>
<keyword evidence="1" id="KW-0597">Phosphoprotein</keyword>
<dbReference type="Pfam" id="PF00072">
    <property type="entry name" value="Response_reg"/>
    <property type="match status" value="1"/>
</dbReference>
<dbReference type="PROSITE" id="PS50110">
    <property type="entry name" value="RESPONSE_REGULATORY"/>
    <property type="match status" value="1"/>
</dbReference>
<dbReference type="OrthoDB" id="7352332at2"/>
<dbReference type="Gene3D" id="3.40.50.2300">
    <property type="match status" value="1"/>
</dbReference>
<comment type="caution">
    <text evidence="4">The sequence shown here is derived from an EMBL/GenBank/DDBJ whole genome shotgun (WGS) entry which is preliminary data.</text>
</comment>
<organism evidence="4 5">
    <name type="scientific">Mycolicibacterium moriokaense</name>
    <dbReference type="NCBI Taxonomy" id="39691"/>
    <lineage>
        <taxon>Bacteria</taxon>
        <taxon>Bacillati</taxon>
        <taxon>Actinomycetota</taxon>
        <taxon>Actinomycetes</taxon>
        <taxon>Mycobacteriales</taxon>
        <taxon>Mycobacteriaceae</taxon>
        <taxon>Mycolicibacterium</taxon>
    </lineage>
</organism>
<feature type="region of interest" description="Disordered" evidence="2">
    <location>
        <begin position="96"/>
        <end position="128"/>
    </location>
</feature>
<dbReference type="CDD" id="cd00156">
    <property type="entry name" value="REC"/>
    <property type="match status" value="1"/>
</dbReference>